<keyword evidence="18" id="KW-1185">Reference proteome</keyword>
<dbReference type="GO" id="GO:0000139">
    <property type="term" value="C:Golgi membrane"/>
    <property type="evidence" value="ECO:0007669"/>
    <property type="project" value="UniProtKB-SubCell"/>
</dbReference>
<evidence type="ECO:0000256" key="8">
    <source>
        <dbReference type="ARBA" id="ARBA00023136"/>
    </source>
</evidence>
<accession>A0AAN9VYN8</accession>
<organism evidence="17 18">
    <name type="scientific">Gryllus longicercus</name>
    <dbReference type="NCBI Taxonomy" id="2509291"/>
    <lineage>
        <taxon>Eukaryota</taxon>
        <taxon>Metazoa</taxon>
        <taxon>Ecdysozoa</taxon>
        <taxon>Arthropoda</taxon>
        <taxon>Hexapoda</taxon>
        <taxon>Insecta</taxon>
        <taxon>Pterygota</taxon>
        <taxon>Neoptera</taxon>
        <taxon>Polyneoptera</taxon>
        <taxon>Orthoptera</taxon>
        <taxon>Ensifera</taxon>
        <taxon>Gryllidea</taxon>
        <taxon>Grylloidea</taxon>
        <taxon>Gryllidae</taxon>
        <taxon>Gryllinae</taxon>
        <taxon>Gryllus</taxon>
    </lineage>
</organism>
<evidence type="ECO:0000256" key="15">
    <source>
        <dbReference type="SAM" id="MobiDB-lite"/>
    </source>
</evidence>
<evidence type="ECO:0000256" key="13">
    <source>
        <dbReference type="ARBA" id="ARBA00093537"/>
    </source>
</evidence>
<feature type="coiled-coil region" evidence="14">
    <location>
        <begin position="375"/>
        <end position="567"/>
    </location>
</feature>
<dbReference type="PANTHER" id="PTHR23157">
    <property type="entry name" value="GRIP AND COILED-COIL DOMAIN-CONTAINING PROTEIN 1"/>
    <property type="match status" value="1"/>
</dbReference>
<keyword evidence="5" id="KW-0013">ADP-ribosylation</keyword>
<keyword evidence="4" id="KW-0597">Phosphoprotein</keyword>
<keyword evidence="8" id="KW-0472">Membrane</keyword>
<feature type="domain" description="GRIP" evidence="16">
    <location>
        <begin position="675"/>
        <end position="724"/>
    </location>
</feature>
<gene>
    <name evidence="17" type="ORF">R5R35_009095</name>
</gene>
<dbReference type="InterPro" id="IPR051952">
    <property type="entry name" value="Golgi-autophagy_related"/>
</dbReference>
<evidence type="ECO:0000313" key="18">
    <source>
        <dbReference type="Proteomes" id="UP001378592"/>
    </source>
</evidence>
<evidence type="ECO:0000256" key="3">
    <source>
        <dbReference type="ARBA" id="ARBA00004395"/>
    </source>
</evidence>
<protein>
    <recommendedName>
        <fullName evidence="10">Golgin subfamily A member 1</fullName>
    </recommendedName>
    <alternativeName>
        <fullName evidence="11">Golgin-97</fullName>
    </alternativeName>
</protein>
<dbReference type="GO" id="GO:0005802">
    <property type="term" value="C:trans-Golgi network"/>
    <property type="evidence" value="ECO:0007669"/>
    <property type="project" value="UniProtKB-ARBA"/>
</dbReference>
<dbReference type="AlphaFoldDB" id="A0AAN9VYN8"/>
<comment type="caution">
    <text evidence="17">The sequence shown here is derived from an EMBL/GenBank/DDBJ whole genome shotgun (WGS) entry which is preliminary data.</text>
</comment>
<evidence type="ECO:0000259" key="16">
    <source>
        <dbReference type="PROSITE" id="PS50913"/>
    </source>
</evidence>
<comment type="subcellular location">
    <subcellularLocation>
        <location evidence="2">Cytoplasmic vesicle</location>
        <location evidence="2">Secretory vesicle</location>
        <location evidence="2">Acrosome</location>
    </subcellularLocation>
    <subcellularLocation>
        <location evidence="3">Golgi apparatus membrane</location>
        <topology evidence="3">Peripheral membrane protein</topology>
    </subcellularLocation>
    <subcellularLocation>
        <location evidence="1">Golgi apparatus</location>
        <location evidence="1">trans-Golgi network membrane</location>
    </subcellularLocation>
</comment>
<proteinExistence type="predicted"/>
<comment type="subunit">
    <text evidence="13">Interacts with RAB6A. Directly interacts with TBC1D23. Interacts with FAM91A1; this interaction may be mediated by TBC1D23. Interacts with ARL1; this interaction recruits Golgin-97/GOLGA1 onto the Golgi apparatus.</text>
</comment>
<evidence type="ECO:0000256" key="2">
    <source>
        <dbReference type="ARBA" id="ARBA00004218"/>
    </source>
</evidence>
<dbReference type="PROSITE" id="PS50913">
    <property type="entry name" value="GRIP"/>
    <property type="match status" value="1"/>
</dbReference>
<keyword evidence="7 14" id="KW-0175">Coiled coil</keyword>
<dbReference type="Pfam" id="PF01465">
    <property type="entry name" value="GRIP"/>
    <property type="match status" value="1"/>
</dbReference>
<feature type="compositionally biased region" description="Low complexity" evidence="15">
    <location>
        <begin position="625"/>
        <end position="653"/>
    </location>
</feature>
<dbReference type="FunFam" id="1.10.220.60:FF:000002">
    <property type="entry name" value="Golgin subfamily A member 1"/>
    <property type="match status" value="1"/>
</dbReference>
<sequence length="750" mass="85586">MNMFASLKNKIKEETGSDLTNLPILSNQTLKLGSGRFRGKHSRQGSGSSIGSISLESVTDEHPSSPLSLSKQDVSDVKFEEGKVLTAKEIKRLEKREDEWRKILQKKEDDWAKKMERKEEEFKKRLDDQQKEWKRSLELLEKEKNVLEDEKREVVKQKLNLEDALKVAEEYKKKVYQYQEDIDQLEGFQTQEMAKIKHLLLVKEQELAEKDGVLKENSDQVEALKAEVGRLHRYEEELNNVQDELASVRHAGERERARLGSALAQAEEEARHLRDRVAVLERRASAECAALGAPLSADERVAALLGERALLERRLEEAHLHLADIKSSWSDKIASLETQVGRLCRQAGEEGAERRRAESERDALLERTRALEVLLERAKTAARRQDEQLADARARADALAADLQELQLATGQEIVDLGERIEASNNERTDLLNRLEEAEKRLKEISEEHKVISNSLQSEQTKSSQLDEELRQVQVELRGEQARCIELQKSLSHERQDKDAILLRNAQVSQEVQLAQQAAREQQRDQAELLNRVTSLENQLSEKNKESERWKSLNENLSRRVQELELVEHNKQAAVDLERDLRKNICDLEEQLAEKNKSIKVLQQRLADMKKTLQRELRGPGGSSDSGPPSDMSDGFSNFLGSNSGSASLSSNNVTRSARSPNLQAISTNHLPKAEESDDINFKYLKHVLIKFLTSREYEAQHLTRAVATLLKFTPEEERLLRETLEWKMSWFGTRPSLGIGQTSKTIPPS</sequence>
<evidence type="ECO:0000256" key="10">
    <source>
        <dbReference type="ARBA" id="ARBA00070165"/>
    </source>
</evidence>
<dbReference type="Gene3D" id="1.10.220.60">
    <property type="entry name" value="GRIP domain"/>
    <property type="match status" value="1"/>
</dbReference>
<dbReference type="SMART" id="SM00755">
    <property type="entry name" value="Grip"/>
    <property type="match status" value="1"/>
</dbReference>
<reference evidence="17 18" key="1">
    <citation type="submission" date="2024-03" db="EMBL/GenBank/DDBJ databases">
        <title>The genome assembly and annotation of the cricket Gryllus longicercus Weissman &amp; Gray.</title>
        <authorList>
            <person name="Szrajer S."/>
            <person name="Gray D."/>
            <person name="Ylla G."/>
        </authorList>
    </citation>
    <scope>NUCLEOTIDE SEQUENCE [LARGE SCALE GENOMIC DNA]</scope>
    <source>
        <strain evidence="17">DAG 2021-001</strain>
        <tissue evidence="17">Whole body minus gut</tissue>
    </source>
</reference>
<feature type="region of interest" description="Disordered" evidence="15">
    <location>
        <begin position="33"/>
        <end position="73"/>
    </location>
</feature>
<dbReference type="InterPro" id="IPR000237">
    <property type="entry name" value="GRIP_dom"/>
</dbReference>
<feature type="compositionally biased region" description="Polar residues" evidence="15">
    <location>
        <begin position="654"/>
        <end position="670"/>
    </location>
</feature>
<evidence type="ECO:0000256" key="14">
    <source>
        <dbReference type="SAM" id="Coils"/>
    </source>
</evidence>
<dbReference type="PANTHER" id="PTHR23157:SF24">
    <property type="entry name" value="GOLGIN SUBFAMILY A MEMBER 1"/>
    <property type="match status" value="1"/>
</dbReference>
<evidence type="ECO:0000256" key="7">
    <source>
        <dbReference type="ARBA" id="ARBA00023054"/>
    </source>
</evidence>
<keyword evidence="6" id="KW-0333">Golgi apparatus</keyword>
<evidence type="ECO:0000256" key="5">
    <source>
        <dbReference type="ARBA" id="ARBA00022765"/>
    </source>
</evidence>
<feature type="coiled-coil region" evidence="14">
    <location>
        <begin position="224"/>
        <end position="283"/>
    </location>
</feature>
<name>A0AAN9VYN8_9ORTH</name>
<evidence type="ECO:0000256" key="4">
    <source>
        <dbReference type="ARBA" id="ARBA00022553"/>
    </source>
</evidence>
<evidence type="ECO:0000256" key="1">
    <source>
        <dbReference type="ARBA" id="ARBA00004198"/>
    </source>
</evidence>
<evidence type="ECO:0000256" key="12">
    <source>
        <dbReference type="ARBA" id="ARBA00093371"/>
    </source>
</evidence>
<dbReference type="Proteomes" id="UP001378592">
    <property type="component" value="Unassembled WGS sequence"/>
</dbReference>
<evidence type="ECO:0000313" key="17">
    <source>
        <dbReference type="EMBL" id="KAK7870590.1"/>
    </source>
</evidence>
<evidence type="ECO:0000256" key="11">
    <source>
        <dbReference type="ARBA" id="ARBA00078935"/>
    </source>
</evidence>
<feature type="region of interest" description="Disordered" evidence="15">
    <location>
        <begin position="613"/>
        <end position="672"/>
    </location>
</feature>
<feature type="compositionally biased region" description="Low complexity" evidence="15">
    <location>
        <begin position="45"/>
        <end position="54"/>
    </location>
</feature>
<dbReference type="GO" id="GO:0001669">
    <property type="term" value="C:acrosomal vesicle"/>
    <property type="evidence" value="ECO:0007669"/>
    <property type="project" value="UniProtKB-SubCell"/>
</dbReference>
<keyword evidence="9" id="KW-0968">Cytoplasmic vesicle</keyword>
<feature type="coiled-coil region" evidence="14">
    <location>
        <begin position="90"/>
        <end position="181"/>
    </location>
</feature>
<evidence type="ECO:0000256" key="6">
    <source>
        <dbReference type="ARBA" id="ARBA00023034"/>
    </source>
</evidence>
<evidence type="ECO:0000256" key="9">
    <source>
        <dbReference type="ARBA" id="ARBA00023329"/>
    </source>
</evidence>
<comment type="function">
    <text evidence="12">Involved in vesicular trafficking at the Golgi apparatus level. Involved in endosome-to-Golgi trafficking. Mechanistically, captures transport vesicles arriving from endosomes via the protein TBC1D23. Recognized vesicles are then tethered to the trans-Golgi before subsequent SNARE engagement and vesicle fusion. Selectively regulates E-cadherin transport from the trans-Golgi network in tubulovesicular carriers.</text>
</comment>
<dbReference type="EMBL" id="JAZDUA010000055">
    <property type="protein sequence ID" value="KAK7870590.1"/>
    <property type="molecule type" value="Genomic_DNA"/>
</dbReference>